<keyword evidence="2" id="KW-1185">Reference proteome</keyword>
<organism evidence="1 2">
    <name type="scientific">Citrus unshiu</name>
    <name type="common">Satsuma mandarin</name>
    <name type="synonym">Citrus nobilis var. unshiu</name>
    <dbReference type="NCBI Taxonomy" id="55188"/>
    <lineage>
        <taxon>Eukaryota</taxon>
        <taxon>Viridiplantae</taxon>
        <taxon>Streptophyta</taxon>
        <taxon>Embryophyta</taxon>
        <taxon>Tracheophyta</taxon>
        <taxon>Spermatophyta</taxon>
        <taxon>Magnoliopsida</taxon>
        <taxon>eudicotyledons</taxon>
        <taxon>Gunneridae</taxon>
        <taxon>Pentapetalae</taxon>
        <taxon>rosids</taxon>
        <taxon>malvids</taxon>
        <taxon>Sapindales</taxon>
        <taxon>Rutaceae</taxon>
        <taxon>Aurantioideae</taxon>
        <taxon>Citrus</taxon>
    </lineage>
</organism>
<evidence type="ECO:0000313" key="2">
    <source>
        <dbReference type="Proteomes" id="UP000236630"/>
    </source>
</evidence>
<gene>
    <name evidence="1" type="ORF">CUMW_273360</name>
</gene>
<reference evidence="1 2" key="1">
    <citation type="journal article" date="2017" name="Front. Genet.">
        <title>Draft sequencing of the heterozygous diploid genome of Satsuma (Citrus unshiu Marc.) using a hybrid assembly approach.</title>
        <authorList>
            <person name="Shimizu T."/>
            <person name="Tanizawa Y."/>
            <person name="Mochizuki T."/>
            <person name="Nagasaki H."/>
            <person name="Yoshioka T."/>
            <person name="Toyoda A."/>
            <person name="Fujiyama A."/>
            <person name="Kaminuma E."/>
            <person name="Nakamura Y."/>
        </authorList>
    </citation>
    <scope>NUCLEOTIDE SEQUENCE [LARGE SCALE GENOMIC DNA]</scope>
    <source>
        <strain evidence="2">cv. Miyagawa wase</strain>
    </source>
</reference>
<dbReference type="Proteomes" id="UP000236630">
    <property type="component" value="Unassembled WGS sequence"/>
</dbReference>
<name>A0A2H5MXG2_CITUN</name>
<dbReference type="EMBL" id="BDQV01001340">
    <property type="protein sequence ID" value="GAY32181.1"/>
    <property type="molecule type" value="Genomic_DNA"/>
</dbReference>
<proteinExistence type="predicted"/>
<evidence type="ECO:0000313" key="1">
    <source>
        <dbReference type="EMBL" id="GAY32181.1"/>
    </source>
</evidence>
<accession>A0A2H5MXG2</accession>
<comment type="caution">
    <text evidence="1">The sequence shown here is derived from an EMBL/GenBank/DDBJ whole genome shotgun (WGS) entry which is preliminary data.</text>
</comment>
<sequence>MRLKMETCISWRSFCLFVRNLLKM</sequence>
<dbReference type="AlphaFoldDB" id="A0A2H5MXG2"/>
<protein>
    <submittedName>
        <fullName evidence="1">Uncharacterized protein</fullName>
    </submittedName>
</protein>